<proteinExistence type="predicted"/>
<dbReference type="Proteomes" id="UP000030341">
    <property type="component" value="Chromosome 2"/>
</dbReference>
<dbReference type="SUPFAM" id="SSF69593">
    <property type="entry name" value="Glycerol-3-phosphate (1)-acyltransferase"/>
    <property type="match status" value="1"/>
</dbReference>
<dbReference type="RefSeq" id="WP_040136108.1">
    <property type="nucleotide sequence ID" value="NZ_CP009889.1"/>
</dbReference>
<protein>
    <submittedName>
        <fullName evidence="6">Acyl-phosphate glycerol 3-phosphate acyltransferase</fullName>
    </submittedName>
</protein>
<keyword evidence="2 6" id="KW-0808">Transferase</keyword>
<evidence type="ECO:0000313" key="7">
    <source>
        <dbReference type="Proteomes" id="UP000030341"/>
    </source>
</evidence>
<name>A0A0A7EMS4_9GAMM</name>
<dbReference type="PANTHER" id="PTHR10434">
    <property type="entry name" value="1-ACYL-SN-GLYCEROL-3-PHOSPHATE ACYLTRANSFERASE"/>
    <property type="match status" value="1"/>
</dbReference>
<dbReference type="EMBL" id="CP009889">
    <property type="protein sequence ID" value="AIY67262.1"/>
    <property type="molecule type" value="Genomic_DNA"/>
</dbReference>
<evidence type="ECO:0000256" key="1">
    <source>
        <dbReference type="ARBA" id="ARBA00005189"/>
    </source>
</evidence>
<evidence type="ECO:0000256" key="3">
    <source>
        <dbReference type="ARBA" id="ARBA00023315"/>
    </source>
</evidence>
<dbReference type="GO" id="GO:0003841">
    <property type="term" value="F:1-acylglycerol-3-phosphate O-acyltransferase activity"/>
    <property type="evidence" value="ECO:0007669"/>
    <property type="project" value="TreeGrafter"/>
</dbReference>
<organism evidence="6 7">
    <name type="scientific">Pseudoalteromonas piratica</name>
    <dbReference type="NCBI Taxonomy" id="1348114"/>
    <lineage>
        <taxon>Bacteria</taxon>
        <taxon>Pseudomonadati</taxon>
        <taxon>Pseudomonadota</taxon>
        <taxon>Gammaproteobacteria</taxon>
        <taxon>Alteromonadales</taxon>
        <taxon>Pseudoalteromonadaceae</taxon>
        <taxon>Pseudoalteromonas</taxon>
    </lineage>
</organism>
<dbReference type="SMART" id="SM00563">
    <property type="entry name" value="PlsC"/>
    <property type="match status" value="1"/>
</dbReference>
<dbReference type="OrthoDB" id="9812274at2"/>
<feature type="transmembrane region" description="Helical" evidence="4">
    <location>
        <begin position="12"/>
        <end position="40"/>
    </location>
</feature>
<dbReference type="Pfam" id="PF01553">
    <property type="entry name" value="Acyltransferase"/>
    <property type="match status" value="1"/>
</dbReference>
<comment type="pathway">
    <text evidence="1">Lipid metabolism.</text>
</comment>
<dbReference type="AlphaFoldDB" id="A0A0A7EMS4"/>
<dbReference type="GO" id="GO:0006654">
    <property type="term" value="P:phosphatidic acid biosynthetic process"/>
    <property type="evidence" value="ECO:0007669"/>
    <property type="project" value="TreeGrafter"/>
</dbReference>
<feature type="domain" description="Phospholipid/glycerol acyltransferase" evidence="5">
    <location>
        <begin position="87"/>
        <end position="195"/>
    </location>
</feature>
<dbReference type="STRING" id="1348114.OM33_19610"/>
<dbReference type="InterPro" id="IPR002123">
    <property type="entry name" value="Plipid/glycerol_acylTrfase"/>
</dbReference>
<keyword evidence="4" id="KW-1133">Transmembrane helix</keyword>
<sequence length="257" mass="28651">MLTKLGRFWRILATGFCFSVFGLGGLLVPLFVLPIQFLLYRDKQKRRKAARFTVHLLFKFFVGLMGMLGIFKFTIADKKQFANLHGKLVLANHPTLIDVVVLISLIPNADCVVKAHLFSNPFMRGVIKSTGYISNDCPDGLLTDCAASLASGNNVIVFPEGTRTTPGQALKFKRGAANIALRCRAEIVSVLIHVSPSTLTKSEMWYEVAPTQAKFDLAMTRQQLQLPVVDTAKLTQQARSFTREMQAFFQGELDTYE</sequence>
<dbReference type="eggNOG" id="COG0204">
    <property type="taxonomic scope" value="Bacteria"/>
</dbReference>
<keyword evidence="7" id="KW-1185">Reference proteome</keyword>
<keyword evidence="3 6" id="KW-0012">Acyltransferase</keyword>
<reference evidence="6 7" key="1">
    <citation type="submission" date="2014-11" db="EMBL/GenBank/DDBJ databases">
        <title>Complete Genome Sequence of Pseudoalteromonas sp. Strain OCN003 Isolated from Kaneohe Bay, Oahu, Hawaii.</title>
        <authorList>
            <person name="Beurmann S."/>
            <person name="Videau P."/>
            <person name="Ushijima B."/>
            <person name="Smith A.M."/>
            <person name="Aeby G.S."/>
            <person name="Callahan S.M."/>
            <person name="Belcaid M."/>
        </authorList>
    </citation>
    <scope>NUCLEOTIDE SEQUENCE [LARGE SCALE GENOMIC DNA]</scope>
    <source>
        <strain evidence="6 7">OCN003</strain>
    </source>
</reference>
<dbReference type="CDD" id="cd07989">
    <property type="entry name" value="LPLAT_AGPAT-like"/>
    <property type="match status" value="1"/>
</dbReference>
<dbReference type="PANTHER" id="PTHR10434:SF66">
    <property type="entry name" value="PHOSPHOLIPID_GLYCEROL ACYLTRANSFERASE DOMAIN-CONTAINING PROTEIN"/>
    <property type="match status" value="1"/>
</dbReference>
<keyword evidence="4" id="KW-0472">Membrane</keyword>
<feature type="transmembrane region" description="Helical" evidence="4">
    <location>
        <begin position="52"/>
        <end position="71"/>
    </location>
</feature>
<evidence type="ECO:0000256" key="4">
    <source>
        <dbReference type="SAM" id="Phobius"/>
    </source>
</evidence>
<gene>
    <name evidence="6" type="ORF">OM33_19610</name>
</gene>
<dbReference type="KEGG" id="pseo:OM33_19610"/>
<keyword evidence="4" id="KW-0812">Transmembrane</keyword>
<evidence type="ECO:0000259" key="5">
    <source>
        <dbReference type="SMART" id="SM00563"/>
    </source>
</evidence>
<accession>A0A0A7EMS4</accession>
<dbReference type="HOGENOM" id="CLU_078753_0_0_6"/>
<evidence type="ECO:0000313" key="6">
    <source>
        <dbReference type="EMBL" id="AIY67262.1"/>
    </source>
</evidence>
<evidence type="ECO:0000256" key="2">
    <source>
        <dbReference type="ARBA" id="ARBA00022679"/>
    </source>
</evidence>